<dbReference type="GeneID" id="31014019"/>
<feature type="region of interest" description="Disordered" evidence="2">
    <location>
        <begin position="153"/>
        <end position="296"/>
    </location>
</feature>
<dbReference type="SUPFAM" id="SSF46785">
    <property type="entry name" value="Winged helix' DNA-binding domain"/>
    <property type="match status" value="1"/>
</dbReference>
<organism evidence="5 6">
    <name type="scientific">Diplodia corticola</name>
    <dbReference type="NCBI Taxonomy" id="236234"/>
    <lineage>
        <taxon>Eukaryota</taxon>
        <taxon>Fungi</taxon>
        <taxon>Dikarya</taxon>
        <taxon>Ascomycota</taxon>
        <taxon>Pezizomycotina</taxon>
        <taxon>Dothideomycetes</taxon>
        <taxon>Dothideomycetes incertae sedis</taxon>
        <taxon>Botryosphaeriales</taxon>
        <taxon>Botryosphaeriaceae</taxon>
        <taxon>Diplodia</taxon>
    </lineage>
</organism>
<feature type="compositionally biased region" description="Polar residues" evidence="2">
    <location>
        <begin position="856"/>
        <end position="870"/>
    </location>
</feature>
<comment type="caution">
    <text evidence="5">The sequence shown here is derived from an EMBL/GenBank/DDBJ whole genome shotgun (WGS) entry which is preliminary data.</text>
</comment>
<feature type="region of interest" description="Disordered" evidence="2">
    <location>
        <begin position="1091"/>
        <end position="1144"/>
    </location>
</feature>
<dbReference type="STRING" id="236234.A0A1J9RZ54"/>
<dbReference type="Proteomes" id="UP000183809">
    <property type="component" value="Unassembled WGS sequence"/>
</dbReference>
<dbReference type="InterPro" id="IPR013083">
    <property type="entry name" value="Znf_RING/FYVE/PHD"/>
</dbReference>
<feature type="compositionally biased region" description="Basic and acidic residues" evidence="2">
    <location>
        <begin position="1110"/>
        <end position="1122"/>
    </location>
</feature>
<feature type="compositionally biased region" description="Basic and acidic residues" evidence="2">
    <location>
        <begin position="1470"/>
        <end position="1479"/>
    </location>
</feature>
<evidence type="ECO:0000313" key="6">
    <source>
        <dbReference type="Proteomes" id="UP000183809"/>
    </source>
</evidence>
<evidence type="ECO:0000259" key="3">
    <source>
        <dbReference type="Pfam" id="PF00250"/>
    </source>
</evidence>
<feature type="domain" description="Histone lysine methyltransferase SET associated" evidence="4">
    <location>
        <begin position="323"/>
        <end position="395"/>
    </location>
</feature>
<feature type="compositionally biased region" description="Acidic residues" evidence="2">
    <location>
        <begin position="886"/>
        <end position="903"/>
    </location>
</feature>
<dbReference type="EMBL" id="MNUE01000029">
    <property type="protein sequence ID" value="OJD33631.1"/>
    <property type="molecule type" value="Genomic_DNA"/>
</dbReference>
<evidence type="ECO:0000256" key="2">
    <source>
        <dbReference type="SAM" id="MobiDB-lite"/>
    </source>
</evidence>
<dbReference type="InterPro" id="IPR036388">
    <property type="entry name" value="WH-like_DNA-bd_sf"/>
</dbReference>
<dbReference type="GO" id="GO:0003700">
    <property type="term" value="F:DNA-binding transcription factor activity"/>
    <property type="evidence" value="ECO:0007669"/>
    <property type="project" value="InterPro"/>
</dbReference>
<dbReference type="InterPro" id="IPR024636">
    <property type="entry name" value="SET_assoc"/>
</dbReference>
<feature type="region of interest" description="Disordered" evidence="2">
    <location>
        <begin position="577"/>
        <end position="609"/>
    </location>
</feature>
<evidence type="ECO:0000313" key="5">
    <source>
        <dbReference type="EMBL" id="OJD33631.1"/>
    </source>
</evidence>
<name>A0A1J9RZ54_9PEZI</name>
<dbReference type="InterPro" id="IPR036390">
    <property type="entry name" value="WH_DNA-bd_sf"/>
</dbReference>
<evidence type="ECO:0000259" key="4">
    <source>
        <dbReference type="Pfam" id="PF11767"/>
    </source>
</evidence>
<dbReference type="Pfam" id="PF11767">
    <property type="entry name" value="SET_assoc"/>
    <property type="match status" value="1"/>
</dbReference>
<dbReference type="Gene3D" id="1.10.10.10">
    <property type="entry name" value="Winged helix-like DNA-binding domain superfamily/Winged helix DNA-binding domain"/>
    <property type="match status" value="1"/>
</dbReference>
<feature type="compositionally biased region" description="Basic and acidic residues" evidence="2">
    <location>
        <begin position="211"/>
        <end position="220"/>
    </location>
</feature>
<dbReference type="InterPro" id="IPR011011">
    <property type="entry name" value="Znf_FYVE_PHD"/>
</dbReference>
<feature type="region of interest" description="Disordered" evidence="2">
    <location>
        <begin position="726"/>
        <end position="752"/>
    </location>
</feature>
<keyword evidence="1" id="KW-0238">DNA-binding</keyword>
<feature type="compositionally biased region" description="Low complexity" evidence="2">
    <location>
        <begin position="1613"/>
        <end position="1628"/>
    </location>
</feature>
<accession>A0A1J9RZ54</accession>
<feature type="region of interest" description="Disordered" evidence="2">
    <location>
        <begin position="1331"/>
        <end position="1358"/>
    </location>
</feature>
<feature type="domain" description="Fork-head" evidence="3">
    <location>
        <begin position="1001"/>
        <end position="1078"/>
    </location>
</feature>
<feature type="compositionally biased region" description="Acidic residues" evidence="2">
    <location>
        <begin position="1598"/>
        <end position="1612"/>
    </location>
</feature>
<feature type="compositionally biased region" description="Basic and acidic residues" evidence="2">
    <location>
        <begin position="1423"/>
        <end position="1435"/>
    </location>
</feature>
<dbReference type="OrthoDB" id="5431456at2759"/>
<gene>
    <name evidence="5" type="ORF">BKCO1_29000102</name>
</gene>
<feature type="region of interest" description="Disordered" evidence="2">
    <location>
        <begin position="1381"/>
        <end position="1483"/>
    </location>
</feature>
<feature type="compositionally biased region" description="Basic and acidic residues" evidence="2">
    <location>
        <begin position="795"/>
        <end position="832"/>
    </location>
</feature>
<dbReference type="Pfam" id="PF00250">
    <property type="entry name" value="Forkhead"/>
    <property type="match status" value="1"/>
</dbReference>
<protein>
    <submittedName>
        <fullName evidence="5">Set1-like protein</fullName>
    </submittedName>
</protein>
<dbReference type="SUPFAM" id="SSF57903">
    <property type="entry name" value="FYVE/PHD zinc finger"/>
    <property type="match status" value="1"/>
</dbReference>
<feature type="compositionally biased region" description="Polar residues" evidence="2">
    <location>
        <begin position="177"/>
        <end position="186"/>
    </location>
</feature>
<evidence type="ECO:0000256" key="1">
    <source>
        <dbReference type="ARBA" id="ARBA00023125"/>
    </source>
</evidence>
<keyword evidence="6" id="KW-1185">Reference proteome</keyword>
<dbReference type="Gene3D" id="3.30.40.10">
    <property type="entry name" value="Zinc/RING finger domain, C3HC4 (zinc finger)"/>
    <property type="match status" value="1"/>
</dbReference>
<feature type="region of interest" description="Disordered" evidence="2">
    <location>
        <begin position="1563"/>
        <end position="1628"/>
    </location>
</feature>
<dbReference type="RefSeq" id="XP_020129891.1">
    <property type="nucleotide sequence ID" value="XM_020273758.1"/>
</dbReference>
<dbReference type="GO" id="GO:0043565">
    <property type="term" value="F:sequence-specific DNA binding"/>
    <property type="evidence" value="ECO:0007669"/>
    <property type="project" value="InterPro"/>
</dbReference>
<feature type="compositionally biased region" description="Basic residues" evidence="2">
    <location>
        <begin position="277"/>
        <end position="286"/>
    </location>
</feature>
<dbReference type="InterPro" id="IPR001766">
    <property type="entry name" value="Fork_head_dom"/>
</dbReference>
<feature type="region of interest" description="Disordered" evidence="2">
    <location>
        <begin position="786"/>
        <end position="997"/>
    </location>
</feature>
<proteinExistence type="predicted"/>
<sequence length="1702" mass="188568">MNRSSETTLLGLDNTGSYWIIGPCCDNTASIFVINETGPNVNVEELFGTQSNILHSETFQELEARRFGQAWYIKDFQTFETACDIVCIHRLRGGTVPDQITSKGDWIIKDIDIVRTVLSPKTLLDSPKKSASMSKRPRDDLVELSIWPERRQLDKNAPTLGRGDTYRPNYDDHRPSALSSARTKQSAEYPAVRRLSISPGRDMQNGVNTSKYDDRLDKPRRPMQQLRQMNSVASGAPLRPHEVSSTASKRLSGDHRTQHHTSPVGMKKDFSGVPRGPKLHSRPRPPHGHDSQQKLYSRAVEEKNPDIISYKNLARLKERPHIFISSSHLPFMPQTVPHLRNFFTKQDFPYVSVKAALHGYYVFFPDNGFGRKELQQCYKRTNESTLFGQYTLHMEPRIDGELSPIRLSNDGEKEDQKLGEPLARSESRFENLALPVDGLLASRLRTKADDEISITPSEISSATTRARTHCAECKSNHFPSYDPKFGCTTCPRHYHARCRKPQPRPSEDRAAWQCNYCIKKGRPKSDLRNGTQKEGWHPTGQLQMGASARDLNEAVTQSGASEPRTGNSMNSQSEILDPRLRNRPGGFKGLAASPEVHKHSSSMHPIQGHNHNVNIAGVTEFLRNMQPHPEIQVSPERHQQHPTANAEAANPALSSHVGLPASESSDRSAALEKTRISGASSKDHALPWGVNQADLSPEIPDLSLDIDEASLGEQSKSSTDKAIRVVSNGSPEPITCGPEISKSPQDKRLHSRPRCSMCGKPLFSALEKTEDATWLVGALPSFEAKKADMSTSARCKNEQELEGKDSTVPRSSKTAEEIWRRRLQPEKSREDGGPSSTEAACQDAEAPRPISEPSHPKQSVETPTPKSGKQPSRAGRSPASQSIAETEVEDGSEDTSDDLEDSLESITSAATAEGQADAETPLTTSGGPSVGANRPEGRASPPVNTNINNDDAAGMESDHAHSAIGSEGARDSRTRAVSGARPNVGRKGASAAEPPAKLPASFSWPDLIGFALAEASDHRMTAAQVHQWIADNVENYNTNNTTQRSSIAATLSQQKMKFPKTEPIMEGSRQLCRWKLSSDWVLNYKAGLEDEREKLSKTTSQGGRRGLTPRRKELNDAPKAARDAPIMSASKPAQSQKESAKTAMHTEETPMFIKRHRVAHDADGRDIVVGFKDIPIEKWTQLAAVESFRKHGSRLYIGDYIKAPLPNRFRFADYTHKPLVQTIAQIEEIRQRRDGPGYAVLVQWFLTKEAAEWWKCRLVKSLWPKDERAGVYVPATVWDILTSDFVAEQERLDAEEAKRQIVPGMFFDLDTDKGRLYLKEGCGPEVGIAFGPLSSDEQKSEAEDNTACGLNRPEELSSVPSRQIDHLPEQTKSTVEIGEVLEQPSPPKPLDLVHYVSPRRTGPSPLAEASRTEFSTQGSPVQAEHESPLDLDLERQLFTPSPQSRPTVEAEHVPESRTVSRSAHTPTIERPAKRQKTEVTDGEQEAIRALLQKERENAKYETKDLWTAAPEYDPANDLWDREAKIAEIKARPSRKARFMQNLAYARLDRPPNALYVEVERPLPKTYRAPPPDRPGSGYSHSSSVKAAPRADSARSNLDTDDAWNSDSNDTDIPDAPTQATATTMTTGDALAGTAEASYDDADLEKPEMFDTLEELLGLPANFVPTLYDGRLAFRDGTMGLDGRRPRAKKIFKVGRNVPGELK</sequence>
<reference evidence="5 6" key="1">
    <citation type="submission" date="2016-10" db="EMBL/GenBank/DDBJ databases">
        <title>Proteomics and genomics reveal pathogen-plant mechanisms compatible with a hemibiotrophic lifestyle of Diplodia corticola.</title>
        <authorList>
            <person name="Fernandes I."/>
            <person name="De Jonge R."/>
            <person name="Van De Peer Y."/>
            <person name="Devreese B."/>
            <person name="Alves A."/>
            <person name="Esteves A.C."/>
        </authorList>
    </citation>
    <scope>NUCLEOTIDE SEQUENCE [LARGE SCALE GENOMIC DNA]</scope>
    <source>
        <strain evidence="5 6">CBS 112549</strain>
    </source>
</reference>